<dbReference type="Gene3D" id="3.30.200.20">
    <property type="entry name" value="Phosphorylase Kinase, domain 1"/>
    <property type="match status" value="1"/>
</dbReference>
<dbReference type="InterPro" id="IPR011009">
    <property type="entry name" value="Kinase-like_dom_sf"/>
</dbReference>
<keyword evidence="5" id="KW-0472">Membrane</keyword>
<keyword evidence="7" id="KW-0418">Kinase</keyword>
<keyword evidence="7" id="KW-0808">Transferase</keyword>
<keyword evidence="3" id="KW-0732">Signal</keyword>
<keyword evidence="6" id="KW-0067">ATP-binding</keyword>
<evidence type="ECO:0000256" key="4">
    <source>
        <dbReference type="ARBA" id="ARBA00022989"/>
    </source>
</evidence>
<dbReference type="GO" id="GO:0016020">
    <property type="term" value="C:membrane"/>
    <property type="evidence" value="ECO:0007669"/>
    <property type="project" value="UniProtKB-SubCell"/>
</dbReference>
<dbReference type="OMA" id="PEMPTRF"/>
<feature type="binding site" evidence="6">
    <location>
        <position position="68"/>
    </location>
    <ligand>
        <name>ATP</name>
        <dbReference type="ChEBI" id="CHEBI:30616"/>
    </ligand>
</feature>
<keyword evidence="4" id="KW-1133">Transmembrane helix</keyword>
<evidence type="ECO:0000256" key="3">
    <source>
        <dbReference type="ARBA" id="ARBA00022729"/>
    </source>
</evidence>
<dbReference type="EMBL" id="PDCK01000044">
    <property type="protein sequence ID" value="PRQ26743.1"/>
    <property type="molecule type" value="Genomic_DNA"/>
</dbReference>
<evidence type="ECO:0000256" key="6">
    <source>
        <dbReference type="PROSITE-ProRule" id="PRU10141"/>
    </source>
</evidence>
<proteinExistence type="predicted"/>
<comment type="subcellular location">
    <subcellularLocation>
        <location evidence="1">Membrane</location>
        <topology evidence="1">Single-pass membrane protein</topology>
    </subcellularLocation>
</comment>
<dbReference type="SUPFAM" id="SSF56112">
    <property type="entry name" value="Protein kinase-like (PK-like)"/>
    <property type="match status" value="1"/>
</dbReference>
<dbReference type="EC" id="2.7.11.1" evidence="7"/>
<dbReference type="Proteomes" id="UP000238479">
    <property type="component" value="Chromosome 6"/>
</dbReference>
<keyword evidence="7" id="KW-0723">Serine/threonine-protein kinase</keyword>
<dbReference type="STRING" id="74649.A0A2P6PXT3"/>
<protein>
    <submittedName>
        <fullName evidence="7">Putative non-specific serine/threonine protein kinase</fullName>
        <ecNumber evidence="7">2.7.11.1</ecNumber>
    </submittedName>
</protein>
<dbReference type="GO" id="GO:0005524">
    <property type="term" value="F:ATP binding"/>
    <property type="evidence" value="ECO:0007669"/>
    <property type="project" value="UniProtKB-UniRule"/>
</dbReference>
<dbReference type="GO" id="GO:0004674">
    <property type="term" value="F:protein serine/threonine kinase activity"/>
    <property type="evidence" value="ECO:0007669"/>
    <property type="project" value="UniProtKB-KW"/>
</dbReference>
<dbReference type="InterPro" id="IPR017441">
    <property type="entry name" value="Protein_kinase_ATP_BS"/>
</dbReference>
<sequence length="75" mass="8086">MKRNSPGSLEATSEENSIYENMAGMPVRFSYKNLQTATNNFSKKLGQGGFGSVYEGVLPDGTQLAVKKLEGIGLK</sequence>
<evidence type="ECO:0000256" key="2">
    <source>
        <dbReference type="ARBA" id="ARBA00022692"/>
    </source>
</evidence>
<comment type="caution">
    <text evidence="7">The sequence shown here is derived from an EMBL/GenBank/DDBJ whole genome shotgun (WGS) entry which is preliminary data.</text>
</comment>
<keyword evidence="2" id="KW-0812">Transmembrane</keyword>
<evidence type="ECO:0000256" key="5">
    <source>
        <dbReference type="ARBA" id="ARBA00023136"/>
    </source>
</evidence>
<dbReference type="PROSITE" id="PS00107">
    <property type="entry name" value="PROTEIN_KINASE_ATP"/>
    <property type="match status" value="1"/>
</dbReference>
<keyword evidence="6" id="KW-0547">Nucleotide-binding</keyword>
<reference evidence="7 8" key="1">
    <citation type="journal article" date="2018" name="Nat. Genet.">
        <title>The Rosa genome provides new insights in the design of modern roses.</title>
        <authorList>
            <person name="Bendahmane M."/>
        </authorList>
    </citation>
    <scope>NUCLEOTIDE SEQUENCE [LARGE SCALE GENOMIC DNA]</scope>
    <source>
        <strain evidence="8">cv. Old Blush</strain>
    </source>
</reference>
<gene>
    <name evidence="7" type="ORF">RchiOBHm_Chr6g0297941</name>
</gene>
<dbReference type="AlphaFoldDB" id="A0A2P6PXT3"/>
<organism evidence="7 8">
    <name type="scientific">Rosa chinensis</name>
    <name type="common">China rose</name>
    <dbReference type="NCBI Taxonomy" id="74649"/>
    <lineage>
        <taxon>Eukaryota</taxon>
        <taxon>Viridiplantae</taxon>
        <taxon>Streptophyta</taxon>
        <taxon>Embryophyta</taxon>
        <taxon>Tracheophyta</taxon>
        <taxon>Spermatophyta</taxon>
        <taxon>Magnoliopsida</taxon>
        <taxon>eudicotyledons</taxon>
        <taxon>Gunneridae</taxon>
        <taxon>Pentapetalae</taxon>
        <taxon>rosids</taxon>
        <taxon>fabids</taxon>
        <taxon>Rosales</taxon>
        <taxon>Rosaceae</taxon>
        <taxon>Rosoideae</taxon>
        <taxon>Rosoideae incertae sedis</taxon>
        <taxon>Rosa</taxon>
    </lineage>
</organism>
<keyword evidence="8" id="KW-1185">Reference proteome</keyword>
<evidence type="ECO:0000313" key="8">
    <source>
        <dbReference type="Proteomes" id="UP000238479"/>
    </source>
</evidence>
<evidence type="ECO:0000313" key="7">
    <source>
        <dbReference type="EMBL" id="PRQ26743.1"/>
    </source>
</evidence>
<dbReference type="PANTHER" id="PTHR47974:SF9">
    <property type="entry name" value="RECEPTOR-LIKE SERINE_THREONINE-PROTEIN KINASE"/>
    <property type="match status" value="1"/>
</dbReference>
<evidence type="ECO:0000256" key="1">
    <source>
        <dbReference type="ARBA" id="ARBA00004167"/>
    </source>
</evidence>
<dbReference type="Gramene" id="PRQ26743">
    <property type="protein sequence ID" value="PRQ26743"/>
    <property type="gene ID" value="RchiOBHm_Chr6g0297941"/>
</dbReference>
<dbReference type="PANTHER" id="PTHR47974">
    <property type="entry name" value="OS07G0415500 PROTEIN"/>
    <property type="match status" value="1"/>
</dbReference>
<name>A0A2P6PXT3_ROSCH</name>
<accession>A0A2P6PXT3</accession>